<comment type="caution">
    <text evidence="2">Lacks conserved residue(s) required for the propagation of feature annotation.</text>
</comment>
<comment type="caution">
    <text evidence="4">The sequence shown here is derived from an EMBL/GenBank/DDBJ whole genome shotgun (WGS) entry which is preliminary data.</text>
</comment>
<keyword evidence="4" id="KW-0418">Kinase</keyword>
<dbReference type="OrthoDB" id="10005095at2759"/>
<evidence type="ECO:0000256" key="2">
    <source>
        <dbReference type="PROSITE-ProRule" id="PRU00090"/>
    </source>
</evidence>
<dbReference type="PROSITE" id="PS50038">
    <property type="entry name" value="FZ"/>
    <property type="match status" value="1"/>
</dbReference>
<proteinExistence type="predicted"/>
<keyword evidence="1" id="KW-1015">Disulfide bond</keyword>
<dbReference type="STRING" id="151549.A0A4C1UYU6"/>
<name>A0A4C1UYU6_EUMVA</name>
<accession>A0A4C1UYU6</accession>
<keyword evidence="4" id="KW-0812">Transmembrane</keyword>
<evidence type="ECO:0000256" key="1">
    <source>
        <dbReference type="ARBA" id="ARBA00023157"/>
    </source>
</evidence>
<keyword evidence="5" id="KW-1185">Reference proteome</keyword>
<dbReference type="Proteomes" id="UP000299102">
    <property type="component" value="Unassembled WGS sequence"/>
</dbReference>
<dbReference type="GO" id="GO:0016301">
    <property type="term" value="F:kinase activity"/>
    <property type="evidence" value="ECO:0007669"/>
    <property type="project" value="UniProtKB-KW"/>
</dbReference>
<sequence>MDLNNRTIGSILAIKTVEKTDEGLYTCVIKQNYEIKQNSKLVVFDNDEDNVDVLPYDLSNSLLTSIDKTKTTLTSDSTSKTFNESVRENHYTNAESFSTATPIVLDNICQEYVGNVCATYLKAKFVYIPYDTTQAKLEDKLYKAIQVTKYSKDISSHCHGYALPSLCYSTFPMCRNPFSTNENFLKEEIKRLYASFNDKTQGIINSDEKPDKSRIKFENLSQFELPAKLDVTLFMNITGKNLSDIFNYRHNSTVLRRVCKQDCEILENELCQTEYAIAKRHPHIGQQLTLEECEDLPETDEDCLKIGIDAVMVADDKCFLGEWQYILRKSKCSK</sequence>
<reference evidence="4 5" key="1">
    <citation type="journal article" date="2019" name="Commun. Biol.">
        <title>The bagworm genome reveals a unique fibroin gene that provides high tensile strength.</title>
        <authorList>
            <person name="Kono N."/>
            <person name="Nakamura H."/>
            <person name="Ohtoshi R."/>
            <person name="Tomita M."/>
            <person name="Numata K."/>
            <person name="Arakawa K."/>
        </authorList>
    </citation>
    <scope>NUCLEOTIDE SEQUENCE [LARGE SCALE GENOMIC DNA]</scope>
</reference>
<dbReference type="InterPro" id="IPR036790">
    <property type="entry name" value="Frizzled_dom_sf"/>
</dbReference>
<evidence type="ECO:0000259" key="3">
    <source>
        <dbReference type="PROSITE" id="PS50038"/>
    </source>
</evidence>
<dbReference type="CDD" id="cd07459">
    <property type="entry name" value="CRD_TK_ROR_like"/>
    <property type="match status" value="1"/>
</dbReference>
<keyword evidence="4" id="KW-0472">Membrane</keyword>
<feature type="domain" description="FZ" evidence="3">
    <location>
        <begin position="109"/>
        <end position="306"/>
    </location>
</feature>
<dbReference type="InterPro" id="IPR041775">
    <property type="entry name" value="Ror-like_CRD"/>
</dbReference>
<dbReference type="Gene3D" id="1.10.2000.10">
    <property type="entry name" value="Frizzled cysteine-rich domain"/>
    <property type="match status" value="2"/>
</dbReference>
<evidence type="ECO:0000313" key="5">
    <source>
        <dbReference type="Proteomes" id="UP000299102"/>
    </source>
</evidence>
<organism evidence="4 5">
    <name type="scientific">Eumeta variegata</name>
    <name type="common">Bagworm moth</name>
    <name type="synonym">Eumeta japonica</name>
    <dbReference type="NCBI Taxonomy" id="151549"/>
    <lineage>
        <taxon>Eukaryota</taxon>
        <taxon>Metazoa</taxon>
        <taxon>Ecdysozoa</taxon>
        <taxon>Arthropoda</taxon>
        <taxon>Hexapoda</taxon>
        <taxon>Insecta</taxon>
        <taxon>Pterygota</taxon>
        <taxon>Neoptera</taxon>
        <taxon>Endopterygota</taxon>
        <taxon>Lepidoptera</taxon>
        <taxon>Glossata</taxon>
        <taxon>Ditrysia</taxon>
        <taxon>Tineoidea</taxon>
        <taxon>Psychidae</taxon>
        <taxon>Oiketicinae</taxon>
        <taxon>Eumeta</taxon>
    </lineage>
</organism>
<keyword evidence="4" id="KW-0675">Receptor</keyword>
<keyword evidence="4" id="KW-0808">Transferase</keyword>
<gene>
    <name evidence="4" type="primary">Ror</name>
    <name evidence="4" type="ORF">EVAR_84081_1</name>
</gene>
<dbReference type="AlphaFoldDB" id="A0A4C1UYU6"/>
<dbReference type="InterPro" id="IPR020067">
    <property type="entry name" value="Frizzled_dom"/>
</dbReference>
<dbReference type="EMBL" id="BGZK01000249">
    <property type="protein sequence ID" value="GBP31635.1"/>
    <property type="molecule type" value="Genomic_DNA"/>
</dbReference>
<protein>
    <submittedName>
        <fullName evidence="4">Tyrosine-protein kinase transmembrane receptor Ror</fullName>
    </submittedName>
</protein>
<evidence type="ECO:0000313" key="4">
    <source>
        <dbReference type="EMBL" id="GBP31635.1"/>
    </source>
</evidence>